<evidence type="ECO:0000313" key="6">
    <source>
        <dbReference type="Proteomes" id="UP000229227"/>
    </source>
</evidence>
<dbReference type="InterPro" id="IPR043129">
    <property type="entry name" value="ATPase_NBD"/>
</dbReference>
<dbReference type="InterPro" id="IPR050406">
    <property type="entry name" value="FGGY_Carb_Kinase"/>
</dbReference>
<reference evidence="6" key="1">
    <citation type="submission" date="2017-09" db="EMBL/GenBank/DDBJ databases">
        <title>Depth-based differentiation of microbial function through sediment-hosted aquifers and enrichment of novel symbionts in the deep terrestrial subsurface.</title>
        <authorList>
            <person name="Probst A.J."/>
            <person name="Ladd B."/>
            <person name="Jarett J.K."/>
            <person name="Geller-Mcgrath D.E."/>
            <person name="Sieber C.M.K."/>
            <person name="Emerson J.B."/>
            <person name="Anantharaman K."/>
            <person name="Thomas B.C."/>
            <person name="Malmstrom R."/>
            <person name="Stieglmeier M."/>
            <person name="Klingl A."/>
            <person name="Woyke T."/>
            <person name="Ryan C.M."/>
            <person name="Banfield J.F."/>
        </authorList>
    </citation>
    <scope>NUCLEOTIDE SEQUENCE [LARGE SCALE GENOMIC DNA]</scope>
</reference>
<accession>A0A2M6ZI35</accession>
<organism evidence="5 6">
    <name type="scientific">Candidatus Desantisbacteria bacterium CG07_land_8_20_14_0_80_39_15</name>
    <dbReference type="NCBI Taxonomy" id="1974549"/>
    <lineage>
        <taxon>Bacteria</taxon>
        <taxon>Candidatus Desantisiibacteriota</taxon>
    </lineage>
</organism>
<feature type="domain" description="Carbohydrate kinase FGGY N-terminal" evidence="4">
    <location>
        <begin position="4"/>
        <end position="205"/>
    </location>
</feature>
<comment type="caution">
    <text evidence="5">The sequence shown here is derived from an EMBL/GenBank/DDBJ whole genome shotgun (WGS) entry which is preliminary data.</text>
</comment>
<evidence type="ECO:0000313" key="5">
    <source>
        <dbReference type="EMBL" id="PIU52029.1"/>
    </source>
</evidence>
<comment type="similarity">
    <text evidence="1">Belongs to the FGGY kinase family.</text>
</comment>
<gene>
    <name evidence="5" type="ORF">COS91_01300</name>
</gene>
<evidence type="ECO:0000256" key="2">
    <source>
        <dbReference type="ARBA" id="ARBA00022679"/>
    </source>
</evidence>
<evidence type="ECO:0000256" key="3">
    <source>
        <dbReference type="ARBA" id="ARBA00022777"/>
    </source>
</evidence>
<keyword evidence="2" id="KW-0808">Transferase</keyword>
<evidence type="ECO:0000256" key="1">
    <source>
        <dbReference type="ARBA" id="ARBA00009156"/>
    </source>
</evidence>
<dbReference type="PANTHER" id="PTHR43095:SF2">
    <property type="entry name" value="GLUCONOKINASE"/>
    <property type="match status" value="1"/>
</dbReference>
<dbReference type="Proteomes" id="UP000229227">
    <property type="component" value="Unassembled WGS sequence"/>
</dbReference>
<dbReference type="AlphaFoldDB" id="A0A2M6ZI35"/>
<feature type="non-terminal residue" evidence="5">
    <location>
        <position position="205"/>
    </location>
</feature>
<dbReference type="Pfam" id="PF00370">
    <property type="entry name" value="FGGY_N"/>
    <property type="match status" value="1"/>
</dbReference>
<dbReference type="SUPFAM" id="SSF53067">
    <property type="entry name" value="Actin-like ATPase domain"/>
    <property type="match status" value="1"/>
</dbReference>
<dbReference type="PANTHER" id="PTHR43095">
    <property type="entry name" value="SUGAR KINASE"/>
    <property type="match status" value="1"/>
</dbReference>
<proteinExistence type="inferred from homology"/>
<sequence length="205" mass="23421">MDKILVVDIGTTNLKAGIVNEIGKVFSYAEEGIKFYRPEKGAVEHNPEELYSTFKRVCRKAASGFEDDISLIVLSTYLCGFLPVDKHIKPLCGIATILDTRCKNAAEYLNEKYDVQRIYRRTGCPPSFIYALPKIFWLKEKKPKVFSKTRYFLSSKDYIIYRLTGEICTEPSLASATQMFNIHSLDWDDYVLDIAGINRKNLPPV</sequence>
<dbReference type="InterPro" id="IPR018484">
    <property type="entry name" value="FGGY_N"/>
</dbReference>
<evidence type="ECO:0000259" key="4">
    <source>
        <dbReference type="Pfam" id="PF00370"/>
    </source>
</evidence>
<keyword evidence="3 5" id="KW-0418">Kinase</keyword>
<dbReference type="Gene3D" id="3.30.420.40">
    <property type="match status" value="1"/>
</dbReference>
<dbReference type="GO" id="GO:0005975">
    <property type="term" value="P:carbohydrate metabolic process"/>
    <property type="evidence" value="ECO:0007669"/>
    <property type="project" value="InterPro"/>
</dbReference>
<dbReference type="GO" id="GO:0016301">
    <property type="term" value="F:kinase activity"/>
    <property type="evidence" value="ECO:0007669"/>
    <property type="project" value="UniProtKB-KW"/>
</dbReference>
<dbReference type="EMBL" id="PEWN01000020">
    <property type="protein sequence ID" value="PIU52029.1"/>
    <property type="molecule type" value="Genomic_DNA"/>
</dbReference>
<protein>
    <submittedName>
        <fullName evidence="5">Carbohydrate kinase</fullName>
    </submittedName>
</protein>
<name>A0A2M6ZI35_9BACT</name>